<evidence type="ECO:0000256" key="5">
    <source>
        <dbReference type="ARBA" id="ARBA00023136"/>
    </source>
</evidence>
<evidence type="ECO:0000256" key="1">
    <source>
        <dbReference type="ARBA" id="ARBA00004651"/>
    </source>
</evidence>
<feature type="transmembrane region" description="Helical" evidence="6">
    <location>
        <begin position="410"/>
        <end position="429"/>
    </location>
</feature>
<dbReference type="PIRSF" id="PIRSF038958">
    <property type="entry name" value="PG_synth_SpoVB"/>
    <property type="match status" value="1"/>
</dbReference>
<dbReference type="PANTHER" id="PTHR30250:SF21">
    <property type="entry name" value="LIPID II FLIPPASE MURJ"/>
    <property type="match status" value="1"/>
</dbReference>
<feature type="transmembrane region" description="Helical" evidence="6">
    <location>
        <begin position="119"/>
        <end position="139"/>
    </location>
</feature>
<keyword evidence="4 6" id="KW-1133">Transmembrane helix</keyword>
<name>A0A6M0RBX4_9CLOT</name>
<keyword evidence="3 6" id="KW-0812">Transmembrane</keyword>
<feature type="transmembrane region" description="Helical" evidence="6">
    <location>
        <begin position="317"/>
        <end position="337"/>
    </location>
</feature>
<evidence type="ECO:0000256" key="2">
    <source>
        <dbReference type="ARBA" id="ARBA00022475"/>
    </source>
</evidence>
<dbReference type="InterPro" id="IPR024923">
    <property type="entry name" value="PG_synth_SpoVB"/>
</dbReference>
<feature type="transmembrane region" description="Helical" evidence="6">
    <location>
        <begin position="185"/>
        <end position="206"/>
    </location>
</feature>
<dbReference type="OrthoDB" id="9775950at2"/>
<feature type="transmembrane region" description="Helical" evidence="6">
    <location>
        <begin position="474"/>
        <end position="501"/>
    </location>
</feature>
<feature type="transmembrane region" description="Helical" evidence="6">
    <location>
        <begin position="357"/>
        <end position="378"/>
    </location>
</feature>
<gene>
    <name evidence="7" type="ORF">FDF74_10835</name>
</gene>
<evidence type="ECO:0000256" key="4">
    <source>
        <dbReference type="ARBA" id="ARBA00022989"/>
    </source>
</evidence>
<feature type="transmembrane region" description="Helical" evidence="6">
    <location>
        <begin position="385"/>
        <end position="404"/>
    </location>
</feature>
<evidence type="ECO:0000256" key="3">
    <source>
        <dbReference type="ARBA" id="ARBA00022692"/>
    </source>
</evidence>
<keyword evidence="5 6" id="KW-0472">Membrane</keyword>
<evidence type="ECO:0000256" key="6">
    <source>
        <dbReference type="SAM" id="Phobius"/>
    </source>
</evidence>
<accession>A0A6M0RBX4</accession>
<dbReference type="EMBL" id="SXDP01000010">
    <property type="protein sequence ID" value="NEZ47682.1"/>
    <property type="molecule type" value="Genomic_DNA"/>
</dbReference>
<dbReference type="CDD" id="cd13124">
    <property type="entry name" value="MATE_SpoVB_like"/>
    <property type="match status" value="1"/>
</dbReference>
<evidence type="ECO:0000313" key="7">
    <source>
        <dbReference type="EMBL" id="NEZ47682.1"/>
    </source>
</evidence>
<protein>
    <submittedName>
        <fullName evidence="7">Polysaccharide biosynthesis protein</fullName>
    </submittedName>
</protein>
<feature type="transmembrane region" description="Helical" evidence="6">
    <location>
        <begin position="227"/>
        <end position="247"/>
    </location>
</feature>
<feature type="transmembrane region" description="Helical" evidence="6">
    <location>
        <begin position="450"/>
        <end position="468"/>
    </location>
</feature>
<comment type="subcellular location">
    <subcellularLocation>
        <location evidence="1">Cell membrane</location>
        <topology evidence="1">Multi-pass membrane protein</topology>
    </subcellularLocation>
</comment>
<organism evidence="7 8">
    <name type="scientific">Clostridium niameyense</name>
    <dbReference type="NCBI Taxonomy" id="1622073"/>
    <lineage>
        <taxon>Bacteria</taxon>
        <taxon>Bacillati</taxon>
        <taxon>Bacillota</taxon>
        <taxon>Clostridia</taxon>
        <taxon>Eubacteriales</taxon>
        <taxon>Clostridiaceae</taxon>
        <taxon>Clostridium</taxon>
    </lineage>
</organism>
<proteinExistence type="predicted"/>
<comment type="caution">
    <text evidence="7">The sequence shown here is derived from an EMBL/GenBank/DDBJ whole genome shotgun (WGS) entry which is preliminary data.</text>
</comment>
<dbReference type="AlphaFoldDB" id="A0A6M0RBX4"/>
<feature type="transmembrane region" description="Helical" evidence="6">
    <location>
        <begin position="47"/>
        <end position="68"/>
    </location>
</feature>
<dbReference type="Proteomes" id="UP000473885">
    <property type="component" value="Unassembled WGS sequence"/>
</dbReference>
<dbReference type="InterPro" id="IPR002797">
    <property type="entry name" value="Polysacc_synth"/>
</dbReference>
<reference evidence="7 8" key="1">
    <citation type="submission" date="2019-04" db="EMBL/GenBank/DDBJ databases">
        <title>Genome sequencing of Clostridium botulinum Groups I-IV and Clostridium butyricum.</title>
        <authorList>
            <person name="Brunt J."/>
            <person name="Van Vliet A.H.M."/>
            <person name="Stringer S.C."/>
            <person name="Carter A.T."/>
            <person name="Peck M.W."/>
        </authorList>
    </citation>
    <scope>NUCLEOTIDE SEQUENCE [LARGE SCALE GENOMIC DNA]</scope>
    <source>
        <strain evidence="7 8">IFR 18/094</strain>
    </source>
</reference>
<feature type="transmembrane region" description="Helical" evidence="6">
    <location>
        <begin position="285"/>
        <end position="305"/>
    </location>
</feature>
<dbReference type="Pfam" id="PF01943">
    <property type="entry name" value="Polysacc_synt"/>
    <property type="match status" value="1"/>
</dbReference>
<keyword evidence="2" id="KW-1003">Cell membrane</keyword>
<dbReference type="PANTHER" id="PTHR30250">
    <property type="entry name" value="PST FAMILY PREDICTED COLANIC ACID TRANSPORTER"/>
    <property type="match status" value="1"/>
</dbReference>
<feature type="transmembrane region" description="Helical" evidence="6">
    <location>
        <begin position="7"/>
        <end position="27"/>
    </location>
</feature>
<feature type="transmembrane region" description="Helical" evidence="6">
    <location>
        <begin position="89"/>
        <end position="113"/>
    </location>
</feature>
<dbReference type="RefSeq" id="WP_050606235.1">
    <property type="nucleotide sequence ID" value="NZ_CABKUB010000005.1"/>
</dbReference>
<feature type="transmembrane region" description="Helical" evidence="6">
    <location>
        <begin position="160"/>
        <end position="179"/>
    </location>
</feature>
<keyword evidence="8" id="KW-1185">Reference proteome</keyword>
<sequence>MKKQSLIKGTLILGCAGIIAKFLGLFFRWPLQMLIGDEGVGYYQMSYPLYMFFIAAASGIPVAVSKMVSERKAVGDSKGVALVLKEAMIFMTLMGLGFSSILIVFSKKIIYFLKWDSKSYYSLIGISLAPFFISIMSVFRGFFQGLQNMTYTAKSQIIEQLGRVIIGVGLAYVLLPKGIEYSAGGAAIGAAAGGLLGGLYLISKYFHIKREFNISKSKRSSLIMTKLLYTAIPISIGSAVGTIMSLIDSALVPQKLLEAGLTYKQSTILYGQLTGKAFTLVNVPLTLSVALCSSLVPIIAESYILNRKIDIIKKLELAIKLSMIIAIPSCLGLSFMARPILNLIFPGQDAGYEILRYLSLVIPFIVLSQTSTAILQGVGKYITPVMNLAIGCVFKIFITLILVPMPNINIYGAVLGTIVGYVVAGILNLKCLKKKLNVSINYYDVIIKPAFASIIMILVVEFIYFYAYNYTISSRIACLIAILAGIIIYSFIIIIMGVLDYKYIKNKFMRR</sequence>
<dbReference type="GO" id="GO:0005886">
    <property type="term" value="C:plasma membrane"/>
    <property type="evidence" value="ECO:0007669"/>
    <property type="project" value="UniProtKB-SubCell"/>
</dbReference>
<dbReference type="InterPro" id="IPR050833">
    <property type="entry name" value="Poly_Biosynth_Transport"/>
</dbReference>
<evidence type="ECO:0000313" key="8">
    <source>
        <dbReference type="Proteomes" id="UP000473885"/>
    </source>
</evidence>